<comment type="caution">
    <text evidence="1">The sequence shown here is derived from an EMBL/GenBank/DDBJ whole genome shotgun (WGS) entry which is preliminary data.</text>
</comment>
<sequence>MAGTYEEALTAFQDAMTMIQSLPDNYDKAFNYISLSQTGMMIDTFFPERHSQYQKCDRLLESARVIGENIQNLSVISMASGNAAKIL</sequence>
<evidence type="ECO:0008006" key="3">
    <source>
        <dbReference type="Google" id="ProtNLM"/>
    </source>
</evidence>
<dbReference type="Proteomes" id="UP000189670">
    <property type="component" value="Unassembled WGS sequence"/>
</dbReference>
<organism evidence="1 2">
    <name type="scientific">Candidatus Magnetoglobus multicellularis str. Araruama</name>
    <dbReference type="NCBI Taxonomy" id="890399"/>
    <lineage>
        <taxon>Bacteria</taxon>
        <taxon>Pseudomonadati</taxon>
        <taxon>Thermodesulfobacteriota</taxon>
        <taxon>Desulfobacteria</taxon>
        <taxon>Desulfobacterales</taxon>
        <taxon>Desulfobacteraceae</taxon>
        <taxon>Candidatus Magnetoglobus</taxon>
    </lineage>
</organism>
<dbReference type="AlphaFoldDB" id="A0A1V1NWA9"/>
<proteinExistence type="predicted"/>
<reference evidence="2" key="1">
    <citation type="submission" date="2012-11" db="EMBL/GenBank/DDBJ databases">
        <authorList>
            <person name="Lucero-Rivera Y.E."/>
            <person name="Tovar-Ramirez D."/>
        </authorList>
    </citation>
    <scope>NUCLEOTIDE SEQUENCE [LARGE SCALE GENOMIC DNA]</scope>
    <source>
        <strain evidence="2">Araruama</strain>
    </source>
</reference>
<protein>
    <recommendedName>
        <fullName evidence="3">Tetratricopeptide repeat protein</fullName>
    </recommendedName>
</protein>
<accession>A0A1V1NWA9</accession>
<gene>
    <name evidence="1" type="ORF">OMM_12208</name>
</gene>
<feature type="non-terminal residue" evidence="1">
    <location>
        <position position="87"/>
    </location>
</feature>
<dbReference type="EMBL" id="ATBP01001680">
    <property type="protein sequence ID" value="ETR66892.1"/>
    <property type="molecule type" value="Genomic_DNA"/>
</dbReference>
<evidence type="ECO:0000313" key="1">
    <source>
        <dbReference type="EMBL" id="ETR66892.1"/>
    </source>
</evidence>
<name>A0A1V1NWA9_9BACT</name>
<evidence type="ECO:0000313" key="2">
    <source>
        <dbReference type="Proteomes" id="UP000189670"/>
    </source>
</evidence>